<keyword evidence="1 4" id="KW-0349">Heme</keyword>
<dbReference type="Pfam" id="PF13442">
    <property type="entry name" value="Cytochrome_CBB3"/>
    <property type="match status" value="1"/>
</dbReference>
<evidence type="ECO:0000256" key="4">
    <source>
        <dbReference type="PROSITE-ProRule" id="PRU00433"/>
    </source>
</evidence>
<feature type="domain" description="Cytochrome c" evidence="6">
    <location>
        <begin position="188"/>
        <end position="282"/>
    </location>
</feature>
<evidence type="ECO:0000259" key="6">
    <source>
        <dbReference type="PROSITE" id="PS51007"/>
    </source>
</evidence>
<dbReference type="PANTHER" id="PTHR35008:SF4">
    <property type="entry name" value="BLL4482 PROTEIN"/>
    <property type="match status" value="1"/>
</dbReference>
<keyword evidence="8" id="KW-1185">Reference proteome</keyword>
<sequence length="304" mass="33244">MPKSIKVLGISALVLALTAVVAYAVVSKPARTGENLKSYPIIDKASKAVVGHYQIPRDTDISNEANAEQILYGKRLLNETRRLLPNNVGSMMNCNSCHVSQGKAEFGAHYINSYYSYPKVMPRAGKEINLAGRINGCFQRSMNGKPLPVDSAEMTAMLAYMKWLATGVEAGQYVDIPIAGDIDESLVPNPERGKRLYAAQCATCHGTEGEGIKDERGHIVFPPLWGDESFNIGAGMARTYKAAAFIKYNMPMSVSTHGAWGQGGVLNDQDAVDIAEFFTHMPRPDFPAKVNDWPNGKKPKDARY</sequence>
<dbReference type="InterPro" id="IPR051459">
    <property type="entry name" value="Cytochrome_c-type_DH"/>
</dbReference>
<keyword evidence="3 4" id="KW-0408">Iron</keyword>
<organism evidence="7 8">
    <name type="scientific">Alcaligenes endophyticus</name>
    <dbReference type="NCBI Taxonomy" id="1929088"/>
    <lineage>
        <taxon>Bacteria</taxon>
        <taxon>Pseudomonadati</taxon>
        <taxon>Pseudomonadota</taxon>
        <taxon>Betaproteobacteria</taxon>
        <taxon>Burkholderiales</taxon>
        <taxon>Alcaligenaceae</taxon>
        <taxon>Alcaligenes</taxon>
    </lineage>
</organism>
<accession>A0ABT8EJE5</accession>
<dbReference type="Proteomes" id="UP001168613">
    <property type="component" value="Unassembled WGS sequence"/>
</dbReference>
<dbReference type="PANTHER" id="PTHR35008">
    <property type="entry name" value="BLL4482 PROTEIN-RELATED"/>
    <property type="match status" value="1"/>
</dbReference>
<dbReference type="EMBL" id="JAJHNU010000002">
    <property type="protein sequence ID" value="MDN4121424.1"/>
    <property type="molecule type" value="Genomic_DNA"/>
</dbReference>
<dbReference type="Gene3D" id="1.10.760.10">
    <property type="entry name" value="Cytochrome c-like domain"/>
    <property type="match status" value="2"/>
</dbReference>
<keyword evidence="2 4" id="KW-0479">Metal-binding</keyword>
<proteinExistence type="predicted"/>
<evidence type="ECO:0000313" key="8">
    <source>
        <dbReference type="Proteomes" id="UP001168613"/>
    </source>
</evidence>
<evidence type="ECO:0000256" key="3">
    <source>
        <dbReference type="ARBA" id="ARBA00023004"/>
    </source>
</evidence>
<evidence type="ECO:0000313" key="7">
    <source>
        <dbReference type="EMBL" id="MDN4121424.1"/>
    </source>
</evidence>
<dbReference type="RefSeq" id="WP_266124104.1">
    <property type="nucleotide sequence ID" value="NZ_JAJHNU010000002.1"/>
</dbReference>
<name>A0ABT8EJE5_9BURK</name>
<gene>
    <name evidence="7" type="ORF">LMS43_09000</name>
</gene>
<dbReference type="InterPro" id="IPR009056">
    <property type="entry name" value="Cyt_c-like_dom"/>
</dbReference>
<reference evidence="7" key="1">
    <citation type="submission" date="2021-11" db="EMBL/GenBank/DDBJ databases">
        <title>Draft genome sequence of Alcaligenes endophyticus type strain CCUG 75668T.</title>
        <authorList>
            <person name="Salva-Serra F."/>
            <person name="Duran R.E."/>
            <person name="Seeger M."/>
            <person name="Moore E.R.B."/>
            <person name="Jaen-Luchoro D."/>
        </authorList>
    </citation>
    <scope>NUCLEOTIDE SEQUENCE</scope>
    <source>
        <strain evidence="7">CCUG 75668</strain>
    </source>
</reference>
<keyword evidence="5" id="KW-0732">Signal</keyword>
<comment type="caution">
    <text evidence="7">The sequence shown here is derived from an EMBL/GenBank/DDBJ whole genome shotgun (WGS) entry which is preliminary data.</text>
</comment>
<evidence type="ECO:0000256" key="1">
    <source>
        <dbReference type="ARBA" id="ARBA00022617"/>
    </source>
</evidence>
<protein>
    <submittedName>
        <fullName evidence="7">C-type cytochrome</fullName>
    </submittedName>
</protein>
<dbReference type="PROSITE" id="PS51007">
    <property type="entry name" value="CYTC"/>
    <property type="match status" value="1"/>
</dbReference>
<feature type="chain" id="PRO_5045094390" evidence="5">
    <location>
        <begin position="25"/>
        <end position="304"/>
    </location>
</feature>
<dbReference type="InterPro" id="IPR036909">
    <property type="entry name" value="Cyt_c-like_dom_sf"/>
</dbReference>
<evidence type="ECO:0000256" key="5">
    <source>
        <dbReference type="SAM" id="SignalP"/>
    </source>
</evidence>
<evidence type="ECO:0000256" key="2">
    <source>
        <dbReference type="ARBA" id="ARBA00022723"/>
    </source>
</evidence>
<dbReference type="SUPFAM" id="SSF46626">
    <property type="entry name" value="Cytochrome c"/>
    <property type="match status" value="2"/>
</dbReference>
<feature type="signal peptide" evidence="5">
    <location>
        <begin position="1"/>
        <end position="24"/>
    </location>
</feature>
<dbReference type="Pfam" id="PF21342">
    <property type="entry name" value="SoxA-TsdA_cyt-c"/>
    <property type="match status" value="1"/>
</dbReference>